<feature type="transmembrane region" description="Helical" evidence="6">
    <location>
        <begin position="302"/>
        <end position="324"/>
    </location>
</feature>
<feature type="transmembrane region" description="Helical" evidence="6">
    <location>
        <begin position="188"/>
        <end position="209"/>
    </location>
</feature>
<dbReference type="AlphaFoldDB" id="A0A1G2P5K5"/>
<evidence type="ECO:0000256" key="3">
    <source>
        <dbReference type="ARBA" id="ARBA00022692"/>
    </source>
</evidence>
<dbReference type="GO" id="GO:0005886">
    <property type="term" value="C:plasma membrane"/>
    <property type="evidence" value="ECO:0007669"/>
    <property type="project" value="UniProtKB-SubCell"/>
</dbReference>
<evidence type="ECO:0000313" key="7">
    <source>
        <dbReference type="EMBL" id="OHA42912.1"/>
    </source>
</evidence>
<gene>
    <name evidence="7" type="ORF">A3G52_02240</name>
</gene>
<dbReference type="InterPro" id="IPR002797">
    <property type="entry name" value="Polysacc_synth"/>
</dbReference>
<comment type="subcellular location">
    <subcellularLocation>
        <location evidence="1">Cell membrane</location>
        <topology evidence="1">Multi-pass membrane protein</topology>
    </subcellularLocation>
</comment>
<evidence type="ECO:0000256" key="2">
    <source>
        <dbReference type="ARBA" id="ARBA00022475"/>
    </source>
</evidence>
<accession>A0A1G2P5K5</accession>
<dbReference type="Proteomes" id="UP000177269">
    <property type="component" value="Unassembled WGS sequence"/>
</dbReference>
<evidence type="ECO:0000313" key="8">
    <source>
        <dbReference type="Proteomes" id="UP000177269"/>
    </source>
</evidence>
<name>A0A1G2P5K5_9BACT</name>
<feature type="transmembrane region" description="Helical" evidence="6">
    <location>
        <begin position="107"/>
        <end position="124"/>
    </location>
</feature>
<keyword evidence="3 6" id="KW-0812">Transmembrane</keyword>
<comment type="caution">
    <text evidence="7">The sequence shown here is derived from an EMBL/GenBank/DDBJ whole genome shotgun (WGS) entry which is preliminary data.</text>
</comment>
<keyword evidence="2" id="KW-1003">Cell membrane</keyword>
<proteinExistence type="predicted"/>
<feature type="transmembrane region" description="Helical" evidence="6">
    <location>
        <begin position="379"/>
        <end position="408"/>
    </location>
</feature>
<evidence type="ECO:0000256" key="1">
    <source>
        <dbReference type="ARBA" id="ARBA00004651"/>
    </source>
</evidence>
<evidence type="ECO:0008006" key="9">
    <source>
        <dbReference type="Google" id="ProtNLM"/>
    </source>
</evidence>
<sequence>MQNLRNKTHQFLRGTERFFKADMVYLAKGNFWQISGQAISNILSLGLIILFANLLPKETYGLYKYILSLAGALNIFTLTGMNQAIVQAVAAGNDGALRTSVKYQMKWNVMQFIAFLILGTYYLLNDNQYLGISLLVMGIFSPLTFALNTYGAYLEGKKSFRYNSIFSAGSTFIYVAGMVVAIMSGGKIIWLVVAYSFTTFVSTAIFYIITLRIFHPPDTPSSDVLKYGRELTFIGFLAPIVSQIDKIILSHFWGATQLAVYSLATAIPDRVVPLIKSLIGIGLPKFSTKTPEELNKVFYTRIFQGMAVGAVCFVGYFVLSPYLFKYLLPKYLEGVLYSQLLAVSFIFALPNRYIGLLLTSQKLSRLSFISNFIQSIIRVLLYVVLGIFGGILGLISTHVLMSFIGMLINMATWRLHSRSNM</sequence>
<feature type="transmembrane region" description="Helical" evidence="6">
    <location>
        <begin position="162"/>
        <end position="182"/>
    </location>
</feature>
<dbReference type="InterPro" id="IPR050833">
    <property type="entry name" value="Poly_Biosynth_Transport"/>
</dbReference>
<evidence type="ECO:0000256" key="4">
    <source>
        <dbReference type="ARBA" id="ARBA00022989"/>
    </source>
</evidence>
<dbReference type="PANTHER" id="PTHR30250:SF11">
    <property type="entry name" value="O-ANTIGEN TRANSPORTER-RELATED"/>
    <property type="match status" value="1"/>
</dbReference>
<reference evidence="7 8" key="1">
    <citation type="journal article" date="2016" name="Nat. Commun.">
        <title>Thousands of microbial genomes shed light on interconnected biogeochemical processes in an aquifer system.</title>
        <authorList>
            <person name="Anantharaman K."/>
            <person name="Brown C.T."/>
            <person name="Hug L.A."/>
            <person name="Sharon I."/>
            <person name="Castelle C.J."/>
            <person name="Probst A.J."/>
            <person name="Thomas B.C."/>
            <person name="Singh A."/>
            <person name="Wilkins M.J."/>
            <person name="Karaoz U."/>
            <person name="Brodie E.L."/>
            <person name="Williams K.H."/>
            <person name="Hubbard S.S."/>
            <person name="Banfield J.F."/>
        </authorList>
    </citation>
    <scope>NUCLEOTIDE SEQUENCE [LARGE SCALE GENOMIC DNA]</scope>
</reference>
<keyword evidence="5 6" id="KW-0472">Membrane</keyword>
<evidence type="ECO:0000256" key="6">
    <source>
        <dbReference type="SAM" id="Phobius"/>
    </source>
</evidence>
<feature type="transmembrane region" description="Helical" evidence="6">
    <location>
        <begin position="62"/>
        <end position="86"/>
    </location>
</feature>
<evidence type="ECO:0000256" key="5">
    <source>
        <dbReference type="ARBA" id="ARBA00023136"/>
    </source>
</evidence>
<dbReference type="Pfam" id="PF01943">
    <property type="entry name" value="Polysacc_synt"/>
    <property type="match status" value="1"/>
</dbReference>
<organism evidence="7 8">
    <name type="scientific">Candidatus Taylorbacteria bacterium RIFCSPLOWO2_12_FULL_43_20</name>
    <dbReference type="NCBI Taxonomy" id="1802332"/>
    <lineage>
        <taxon>Bacteria</taxon>
        <taxon>Candidatus Tayloriibacteriota</taxon>
    </lineage>
</organism>
<keyword evidence="4 6" id="KW-1133">Transmembrane helix</keyword>
<feature type="transmembrane region" description="Helical" evidence="6">
    <location>
        <begin position="130"/>
        <end position="150"/>
    </location>
</feature>
<feature type="transmembrane region" description="Helical" evidence="6">
    <location>
        <begin position="336"/>
        <end position="358"/>
    </location>
</feature>
<feature type="transmembrane region" description="Helical" evidence="6">
    <location>
        <begin position="38"/>
        <end position="56"/>
    </location>
</feature>
<dbReference type="PANTHER" id="PTHR30250">
    <property type="entry name" value="PST FAMILY PREDICTED COLANIC ACID TRANSPORTER"/>
    <property type="match status" value="1"/>
</dbReference>
<protein>
    <recommendedName>
        <fullName evidence="9">Polysaccharide biosynthesis protein C-terminal domain-containing protein</fullName>
    </recommendedName>
</protein>
<dbReference type="EMBL" id="MHSK01000003">
    <property type="protein sequence ID" value="OHA42912.1"/>
    <property type="molecule type" value="Genomic_DNA"/>
</dbReference>